<dbReference type="InterPro" id="IPR024662">
    <property type="entry name" value="Trs65"/>
</dbReference>
<sequence>MQELIDLYDWSLIVPGTDSNDANEILNSSEREFVLRDEKLRVFIVACRRENPEGSKSDFDADSMRDLRISVGVGGSIALFLFDGAGMLSTSHNGAAVSLFPVLVTAHSLTSLHVSLAATVQSGLVNPNVNIHSDLTICDPVDFDAPNILDGLSDDPFFNPNALPVHRLPFQFKRHSLLQLAHVPICLTRSLVLIEPFSLSARILHPTPKAPILSVLIRNNLDLDKELDAYSDAEMDATQLKAVKSFVENSHIQILAADAVMSNAVLKPVANLEYPLDLCPSDKAGLLFQVFNLNDSQQQTVSAQQNHAAKTAHDRGRSPFVFSIILDWRSDIPGTQSQIISSRWSCTFDGLSSESRHNATRLGENHITDGEYSIMSAAATSQNVPKSVGLSSYDLSGISVKFENDASSSIMDDGLELSFRVELLLINSSQQAKNLKLTVPQKSATDLSKDEVKSEINRYTEMHMPSDKFLQRLSQIEQREGTLFCLETEFLIGKLAPGSCHSVHLHFIALRGNLHSIEAVDIEDLDTKKRIQLKDCLQVYARTC</sequence>
<keyword evidence="3" id="KW-1185">Reference proteome</keyword>
<dbReference type="GO" id="GO:1990071">
    <property type="term" value="C:TRAPPII protein complex"/>
    <property type="evidence" value="ECO:0007669"/>
    <property type="project" value="InterPro"/>
</dbReference>
<name>A0A507FQT3_9FUNG</name>
<dbReference type="STRING" id="246404.A0A507FQT3"/>
<dbReference type="OrthoDB" id="538223at2759"/>
<dbReference type="InterPro" id="IPR055420">
    <property type="entry name" value="IgD3_Trs65"/>
</dbReference>
<feature type="domain" description="Trafficking protein particle complex II-specific subunit 65 IgD3" evidence="1">
    <location>
        <begin position="418"/>
        <end position="537"/>
    </location>
</feature>
<proteinExistence type="predicted"/>
<evidence type="ECO:0000313" key="2">
    <source>
        <dbReference type="EMBL" id="TPX78060.1"/>
    </source>
</evidence>
<organism evidence="2 3">
    <name type="scientific">Chytriomyces confervae</name>
    <dbReference type="NCBI Taxonomy" id="246404"/>
    <lineage>
        <taxon>Eukaryota</taxon>
        <taxon>Fungi</taxon>
        <taxon>Fungi incertae sedis</taxon>
        <taxon>Chytridiomycota</taxon>
        <taxon>Chytridiomycota incertae sedis</taxon>
        <taxon>Chytridiomycetes</taxon>
        <taxon>Chytridiales</taxon>
        <taxon>Chytriomycetaceae</taxon>
        <taxon>Chytriomyces</taxon>
    </lineage>
</organism>
<protein>
    <recommendedName>
        <fullName evidence="1">Trafficking protein particle complex II-specific subunit 65 IgD3 domain-containing protein</fullName>
    </recommendedName>
</protein>
<gene>
    <name evidence="2" type="ORF">CcCBS67573_g00677</name>
</gene>
<evidence type="ECO:0000259" key="1">
    <source>
        <dbReference type="Pfam" id="PF12735"/>
    </source>
</evidence>
<accession>A0A507FQT3</accession>
<dbReference type="PANTHER" id="PTHR28159:SF1">
    <property type="entry name" value="TRAFFICKING PROTEIN PARTICLE COMPLEX II-SPECIFIC SUBUNIT 65"/>
    <property type="match status" value="1"/>
</dbReference>
<dbReference type="PANTHER" id="PTHR28159">
    <property type="entry name" value="TRAFFICKING PROTEIN PARTICLE COMPLEX II-SPECIFIC SUBUNIT 65"/>
    <property type="match status" value="1"/>
</dbReference>
<comment type="caution">
    <text evidence="2">The sequence shown here is derived from an EMBL/GenBank/DDBJ whole genome shotgun (WGS) entry which is preliminary data.</text>
</comment>
<dbReference type="EMBL" id="QEAP01000010">
    <property type="protein sequence ID" value="TPX78060.1"/>
    <property type="molecule type" value="Genomic_DNA"/>
</dbReference>
<dbReference type="GO" id="GO:0006891">
    <property type="term" value="P:intra-Golgi vesicle-mediated transport"/>
    <property type="evidence" value="ECO:0007669"/>
    <property type="project" value="InterPro"/>
</dbReference>
<evidence type="ECO:0000313" key="3">
    <source>
        <dbReference type="Proteomes" id="UP000320333"/>
    </source>
</evidence>
<dbReference type="AlphaFoldDB" id="A0A507FQT3"/>
<dbReference type="Proteomes" id="UP000320333">
    <property type="component" value="Unassembled WGS sequence"/>
</dbReference>
<reference evidence="2 3" key="1">
    <citation type="journal article" date="2019" name="Sci. Rep.">
        <title>Comparative genomics of chytrid fungi reveal insights into the obligate biotrophic and pathogenic lifestyle of Synchytrium endobioticum.</title>
        <authorList>
            <person name="van de Vossenberg B.T.L.H."/>
            <person name="Warris S."/>
            <person name="Nguyen H.D.T."/>
            <person name="van Gent-Pelzer M.P.E."/>
            <person name="Joly D.L."/>
            <person name="van de Geest H.C."/>
            <person name="Bonants P.J.M."/>
            <person name="Smith D.S."/>
            <person name="Levesque C.A."/>
            <person name="van der Lee T.A.J."/>
        </authorList>
    </citation>
    <scope>NUCLEOTIDE SEQUENCE [LARGE SCALE GENOMIC DNA]</scope>
    <source>
        <strain evidence="2 3">CBS 675.73</strain>
    </source>
</reference>
<dbReference type="Pfam" id="PF12735">
    <property type="entry name" value="IgD3_Trs65"/>
    <property type="match status" value="1"/>
</dbReference>